<proteinExistence type="predicted"/>
<protein>
    <submittedName>
        <fullName evidence="1">Uncharacterized protein</fullName>
    </submittedName>
</protein>
<dbReference type="InterPro" id="IPR043129">
    <property type="entry name" value="ATPase_NBD"/>
</dbReference>
<dbReference type="Gene3D" id="3.30.420.40">
    <property type="match status" value="1"/>
</dbReference>
<gene>
    <name evidence="1" type="ORF">B2A_13996</name>
</gene>
<comment type="caution">
    <text evidence="1">The sequence shown here is derived from an EMBL/GenBank/DDBJ whole genome shotgun (WGS) entry which is preliminary data.</text>
</comment>
<evidence type="ECO:0000313" key="1">
    <source>
        <dbReference type="EMBL" id="EQD30784.1"/>
    </source>
</evidence>
<dbReference type="AlphaFoldDB" id="T0ZPZ4"/>
<dbReference type="SUPFAM" id="SSF53067">
    <property type="entry name" value="Actin-like ATPase domain"/>
    <property type="match status" value="1"/>
</dbReference>
<name>T0ZPZ4_9ZZZZ</name>
<dbReference type="EMBL" id="AUZZ01010147">
    <property type="protein sequence ID" value="EQD30784.1"/>
    <property type="molecule type" value="Genomic_DNA"/>
</dbReference>
<sequence>MGDAILAGVAIGTFKDFSIARANSEYVDPMEPIVENHERYMEYYRLYGSLYRDLKRHFEELSRIRAKNSVRVSDAL</sequence>
<reference evidence="1" key="1">
    <citation type="submission" date="2013-08" db="EMBL/GenBank/DDBJ databases">
        <authorList>
            <person name="Mendez C."/>
            <person name="Richter M."/>
            <person name="Ferrer M."/>
            <person name="Sanchez J."/>
        </authorList>
    </citation>
    <scope>NUCLEOTIDE SEQUENCE</scope>
</reference>
<reference evidence="1" key="2">
    <citation type="journal article" date="2014" name="ISME J.">
        <title>Microbial stratification in low pH oxic and suboxic macroscopic growths along an acid mine drainage.</title>
        <authorList>
            <person name="Mendez-Garcia C."/>
            <person name="Mesa V."/>
            <person name="Sprenger R.R."/>
            <person name="Richter M."/>
            <person name="Diez M.S."/>
            <person name="Solano J."/>
            <person name="Bargiela R."/>
            <person name="Golyshina O.V."/>
            <person name="Manteca A."/>
            <person name="Ramos J.L."/>
            <person name="Gallego J.R."/>
            <person name="Llorente I."/>
            <person name="Martins Dos Santos V.A."/>
            <person name="Jensen O.N."/>
            <person name="Pelaez A.I."/>
            <person name="Sanchez J."/>
            <person name="Ferrer M."/>
        </authorList>
    </citation>
    <scope>NUCLEOTIDE SEQUENCE</scope>
</reference>
<organism evidence="1">
    <name type="scientific">mine drainage metagenome</name>
    <dbReference type="NCBI Taxonomy" id="410659"/>
    <lineage>
        <taxon>unclassified sequences</taxon>
        <taxon>metagenomes</taxon>
        <taxon>ecological metagenomes</taxon>
    </lineage>
</organism>
<accession>T0ZPZ4</accession>